<dbReference type="OrthoDB" id="5704257at2"/>
<dbReference type="Proteomes" id="UP000199250">
    <property type="component" value="Unassembled WGS sequence"/>
</dbReference>
<proteinExistence type="predicted"/>
<evidence type="ECO:0000313" key="3">
    <source>
        <dbReference type="EMBL" id="SEI39432.1"/>
    </source>
</evidence>
<evidence type="ECO:0000313" key="6">
    <source>
        <dbReference type="Proteomes" id="UP000199250"/>
    </source>
</evidence>
<evidence type="ECO:0000256" key="1">
    <source>
        <dbReference type="SAM" id="MobiDB-lite"/>
    </source>
</evidence>
<name>A0A1H6QKC0_9GAMM</name>
<feature type="signal peptide" evidence="2">
    <location>
        <begin position="1"/>
        <end position="20"/>
    </location>
</feature>
<organism evidence="3 5">
    <name type="scientific">Azotobacter beijerinckii</name>
    <dbReference type="NCBI Taxonomy" id="170623"/>
    <lineage>
        <taxon>Bacteria</taxon>
        <taxon>Pseudomonadati</taxon>
        <taxon>Pseudomonadota</taxon>
        <taxon>Gammaproteobacteria</taxon>
        <taxon>Pseudomonadales</taxon>
        <taxon>Pseudomonadaceae</taxon>
        <taxon>Azotobacter</taxon>
    </lineage>
</organism>
<dbReference type="Proteomes" id="UP000199005">
    <property type="component" value="Unassembled WGS sequence"/>
</dbReference>
<evidence type="ECO:0000256" key="2">
    <source>
        <dbReference type="SAM" id="SignalP"/>
    </source>
</evidence>
<feature type="chain" id="PRO_5011394489" evidence="2">
    <location>
        <begin position="21"/>
        <end position="142"/>
    </location>
</feature>
<sequence>MLKIRHIALLACLAAPLAMAAEEGAVGHPPIGEHMVPPPEAAFKACEGKQVGDRASFSKADGKSFSGICRNVEGKLAVVPEHGRMGPPPGALKACEGKQVGDSGSFTGPDGRTFSGTCSDMGGKLTLMPEPADKSGKHGNGH</sequence>
<protein>
    <submittedName>
        <fullName evidence="3">Uncharacterized protein</fullName>
    </submittedName>
</protein>
<accession>A0A1H6QKC0</accession>
<dbReference type="RefSeq" id="WP_090729893.1">
    <property type="nucleotide sequence ID" value="NZ_FNYO01000002.1"/>
</dbReference>
<dbReference type="STRING" id="170623.SAMN04244579_00188"/>
<dbReference type="EMBL" id="FNYO01000002">
    <property type="protein sequence ID" value="SEI39432.1"/>
    <property type="molecule type" value="Genomic_DNA"/>
</dbReference>
<dbReference type="AlphaFoldDB" id="A0A1H6QKC0"/>
<evidence type="ECO:0000313" key="4">
    <source>
        <dbReference type="EMBL" id="SEI51453.1"/>
    </source>
</evidence>
<gene>
    <name evidence="4" type="ORF">SAMN04244572_00661</name>
    <name evidence="3" type="ORF">SAMN04244579_00188</name>
</gene>
<dbReference type="EMBL" id="FNYQ01000006">
    <property type="protein sequence ID" value="SEI51453.1"/>
    <property type="molecule type" value="Genomic_DNA"/>
</dbReference>
<feature type="region of interest" description="Disordered" evidence="1">
    <location>
        <begin position="80"/>
        <end position="120"/>
    </location>
</feature>
<keyword evidence="2" id="KW-0732">Signal</keyword>
<reference evidence="5 6" key="1">
    <citation type="submission" date="2016-10" db="EMBL/GenBank/DDBJ databases">
        <authorList>
            <person name="de Groot N.N."/>
        </authorList>
    </citation>
    <scope>NUCLEOTIDE SEQUENCE [LARGE SCALE GENOMIC DNA]</scope>
    <source>
        <strain evidence="3 5">DSM 1041</strain>
        <strain evidence="4 6">DSM 373</strain>
    </source>
</reference>
<evidence type="ECO:0000313" key="5">
    <source>
        <dbReference type="Proteomes" id="UP000199005"/>
    </source>
</evidence>